<dbReference type="RefSeq" id="WP_068705101.1">
    <property type="nucleotide sequence ID" value="NZ_BDCR01000004.1"/>
</dbReference>
<keyword evidence="4" id="KW-1185">Reference proteome</keyword>
<proteinExistence type="predicted"/>
<keyword evidence="2" id="KW-0732">Signal</keyword>
<dbReference type="STRING" id="681398.PJIAN_4219"/>
<dbReference type="OrthoDB" id="1119524at2"/>
<dbReference type="Pfam" id="PF20125">
    <property type="entry name" value="DUF6515"/>
    <property type="match status" value="1"/>
</dbReference>
<dbReference type="Proteomes" id="UP000076586">
    <property type="component" value="Unassembled WGS sequence"/>
</dbReference>
<feature type="compositionally biased region" description="Polar residues" evidence="1">
    <location>
        <begin position="67"/>
        <end position="79"/>
    </location>
</feature>
<feature type="chain" id="PRO_5007905246" description="RcnB family protein" evidence="2">
    <location>
        <begin position="28"/>
        <end position="269"/>
    </location>
</feature>
<feature type="compositionally biased region" description="Basic and acidic residues" evidence="1">
    <location>
        <begin position="31"/>
        <end position="57"/>
    </location>
</feature>
<name>A0A171AG75_9BACT</name>
<organism evidence="3 4">
    <name type="scientific">Paludibacter jiangxiensis</name>
    <dbReference type="NCBI Taxonomy" id="681398"/>
    <lineage>
        <taxon>Bacteria</taxon>
        <taxon>Pseudomonadati</taxon>
        <taxon>Bacteroidota</taxon>
        <taxon>Bacteroidia</taxon>
        <taxon>Bacteroidales</taxon>
        <taxon>Paludibacteraceae</taxon>
        <taxon>Paludibacter</taxon>
    </lineage>
</organism>
<dbReference type="InterPro" id="IPR045398">
    <property type="entry name" value="DUF6515"/>
</dbReference>
<evidence type="ECO:0000256" key="2">
    <source>
        <dbReference type="SAM" id="SignalP"/>
    </source>
</evidence>
<reference evidence="4" key="2">
    <citation type="journal article" date="2017" name="Genome Announc.">
        <title>Draft genome sequence of Paludibacter jiangxiensis NM7(T), a propionate-producing fermentative bacterium.</title>
        <authorList>
            <person name="Qiu Y.-L."/>
            <person name="Tourlousse D.M."/>
            <person name="Matsuura N."/>
            <person name="Ohashi A."/>
            <person name="Sekiguchi Y."/>
        </authorList>
    </citation>
    <scope>NUCLEOTIDE SEQUENCE [LARGE SCALE GENOMIC DNA]</scope>
    <source>
        <strain evidence="4">NM7</strain>
    </source>
</reference>
<evidence type="ECO:0000313" key="3">
    <source>
        <dbReference type="EMBL" id="GAT63678.1"/>
    </source>
</evidence>
<comment type="caution">
    <text evidence="3">The sequence shown here is derived from an EMBL/GenBank/DDBJ whole genome shotgun (WGS) entry which is preliminary data.</text>
</comment>
<dbReference type="EMBL" id="BDCR01000004">
    <property type="protein sequence ID" value="GAT63678.1"/>
    <property type="molecule type" value="Genomic_DNA"/>
</dbReference>
<evidence type="ECO:0008006" key="5">
    <source>
        <dbReference type="Google" id="ProtNLM"/>
    </source>
</evidence>
<sequence length="269" mass="30488">MKSTKNSYFSLTCAIALSSLIALPAFAQRGEGNREQRSDNKRGEVRNERQQTSRPENRGNAPAQVNAPRSNAPQASNAPRGNADRRDVRPGNDRFNAPRQGGATMRDNRAWDARNDRFYGRWPARGASVRVVPQGGYWRNYRGVRYMYHNGFYYRPYGSSYVVVAPPIGFRITTLPVGFVAFTLANAAYYYYAGAYYQRYNNEYVVVQPPLGALVQSIPEGGQQVVIDGNTFYIVDGIQYQAVMFHGSIWYKVIKIEDRVDDYNGENPY</sequence>
<evidence type="ECO:0000313" key="4">
    <source>
        <dbReference type="Proteomes" id="UP000076586"/>
    </source>
</evidence>
<protein>
    <recommendedName>
        <fullName evidence="5">RcnB family protein</fullName>
    </recommendedName>
</protein>
<accession>A0A171AG75</accession>
<feature type="compositionally biased region" description="Basic and acidic residues" evidence="1">
    <location>
        <begin position="82"/>
        <end position="92"/>
    </location>
</feature>
<feature type="signal peptide" evidence="2">
    <location>
        <begin position="1"/>
        <end position="27"/>
    </location>
</feature>
<dbReference type="AlphaFoldDB" id="A0A171AG75"/>
<feature type="region of interest" description="Disordered" evidence="1">
    <location>
        <begin position="29"/>
        <end position="107"/>
    </location>
</feature>
<reference evidence="4" key="1">
    <citation type="submission" date="2016-04" db="EMBL/GenBank/DDBJ databases">
        <title>Draft genome sequence of Paludibacter jiangxiensis strain NM7.</title>
        <authorList>
            <person name="Qiu Y."/>
            <person name="Matsuura N."/>
            <person name="Ohashi A."/>
            <person name="Tourlousse M.D."/>
            <person name="Sekiguchi Y."/>
        </authorList>
    </citation>
    <scope>NUCLEOTIDE SEQUENCE [LARGE SCALE GENOMIC DNA]</scope>
    <source>
        <strain evidence="4">NM7</strain>
    </source>
</reference>
<evidence type="ECO:0000256" key="1">
    <source>
        <dbReference type="SAM" id="MobiDB-lite"/>
    </source>
</evidence>
<gene>
    <name evidence="3" type="ORF">PJIAN_4219</name>
</gene>